<evidence type="ECO:0000256" key="4">
    <source>
        <dbReference type="SAM" id="MobiDB-lite"/>
    </source>
</evidence>
<feature type="region of interest" description="Disordered" evidence="4">
    <location>
        <begin position="837"/>
        <end position="943"/>
    </location>
</feature>
<feature type="compositionally biased region" description="Acidic residues" evidence="4">
    <location>
        <begin position="583"/>
        <end position="600"/>
    </location>
</feature>
<feature type="region of interest" description="Disordered" evidence="4">
    <location>
        <begin position="145"/>
        <end position="194"/>
    </location>
</feature>
<dbReference type="PANTHER" id="PTHR14396:SF10">
    <property type="entry name" value="CLASPIN"/>
    <property type="match status" value="1"/>
</dbReference>
<feature type="compositionally biased region" description="Acidic residues" evidence="4">
    <location>
        <begin position="378"/>
        <end position="397"/>
    </location>
</feature>
<feature type="compositionally biased region" description="Basic and acidic residues" evidence="4">
    <location>
        <begin position="735"/>
        <end position="749"/>
    </location>
</feature>
<feature type="region of interest" description="Disordered" evidence="4">
    <location>
        <begin position="92"/>
        <end position="112"/>
    </location>
</feature>
<feature type="compositionally biased region" description="Polar residues" evidence="4">
    <location>
        <begin position="868"/>
        <end position="889"/>
    </location>
</feature>
<evidence type="ECO:0000256" key="2">
    <source>
        <dbReference type="ARBA" id="ARBA00022553"/>
    </source>
</evidence>
<feature type="compositionally biased region" description="Basic and acidic residues" evidence="4">
    <location>
        <begin position="890"/>
        <end position="901"/>
    </location>
</feature>
<dbReference type="Proteomes" id="UP000663852">
    <property type="component" value="Unassembled WGS sequence"/>
</dbReference>
<feature type="compositionally biased region" description="Acidic residues" evidence="4">
    <location>
        <begin position="432"/>
        <end position="451"/>
    </location>
</feature>
<sequence length="943" mass="106633">MKKKRLVQIVNFDVLNCLKQMPTHIYFDSDDERDDFDIERRLINTFQNKLISASIESSEDDDEGIIDGTKVPSSTKLKQRARHSFLDISTLSSSSSLPEHAQNDEVENEQNPFDIISKSIDIENIKPMKKRKSLGVPKSRVLLDSTDVYDQDESNHSRKSNAKVYDGDDDEDHIQPNRKKSTEKSKIRKPTKAAVLETERKMQQLSRSEHLVLPTFVPKPLETWHALEKRSRQELMNEIRAKNPSFTPQDPELPELPVVDAEPTAASTLADLTKLIDDKPKPVSNTLNKLSRFLNPDILKKKPTMSTVAKESVTMIDLTDTSKAPNHPSIKSTFNVAFDAAKSPSSSKKLFEMQKQLGIRMQAKRAAMLAENVINIKDDDEEEEEEDEINEVDDDSMDTTNESNDANSEVISTIDKENDDFPVDEETRQSITDEEENDAEEEEEEQEEEEKENTQSTSNPNRPSLKTILTRLESSSEPIQPQPVEQNGQTEWFNSARPAQFDSELEMLCSGAFGGDDIIPVSQNFTRPEPMAFSPLPPTQNKDIEQDEDIVAPRPKVRQLIDDDDEDSGSKKQSTGSSSNDIENSEDENEEQDEQENEELIDYKKQLFEMEAEESGSDIDEKDKDNDDESDSDDDDEGDEELRKFIDTAAVEIDEDEADSMAKVHLKIKAKEDEHQLKLLKEQYLDFDGEDDGRRIKLSKNPRDDDNEEEDDPDYNSEMAEEEDDDDEDEEEDPTNLKDRMSELERQRSIQDTQAEELHLDEDLDSIGQNSLMFKKGLVLKQKRIQSTTTSSHVESTTQIATTSSTTKKTNQTRSVTLSSVLLAKRFSSALLVPNNRSNVAAPNSTNTNETTMTTKKQHNPRRHVFATNVTSTASTNENQNPIQPSTSSGEKRSNSTDKSPKTNIKRFKQSTTTMTTTTTTSTVSKEPSTSVFSALALSNTRR</sequence>
<comment type="caution">
    <text evidence="5">The sequence shown here is derived from an EMBL/GenBank/DDBJ whole genome shotgun (WGS) entry which is preliminary data.</text>
</comment>
<gene>
    <name evidence="5" type="ORF">EDS130_LOCUS14648</name>
</gene>
<name>A0A814GH69_ADIRI</name>
<proteinExistence type="predicted"/>
<feature type="compositionally biased region" description="Low complexity" evidence="4">
    <location>
        <begin position="911"/>
        <end position="931"/>
    </location>
</feature>
<feature type="compositionally biased region" description="Low complexity" evidence="4">
    <location>
        <begin position="571"/>
        <end position="582"/>
    </location>
</feature>
<dbReference type="EMBL" id="CAJNOJ010000060">
    <property type="protein sequence ID" value="CAF0996303.1"/>
    <property type="molecule type" value="Genomic_DNA"/>
</dbReference>
<dbReference type="GO" id="GO:0007095">
    <property type="term" value="P:mitotic G2 DNA damage checkpoint signaling"/>
    <property type="evidence" value="ECO:0007669"/>
    <property type="project" value="TreeGrafter"/>
</dbReference>
<feature type="compositionally biased region" description="Polar residues" evidence="4">
    <location>
        <begin position="454"/>
        <end position="464"/>
    </location>
</feature>
<feature type="compositionally biased region" description="Polar residues" evidence="4">
    <location>
        <begin position="472"/>
        <end position="493"/>
    </location>
</feature>
<feature type="compositionally biased region" description="Acidic residues" evidence="4">
    <location>
        <begin position="705"/>
        <end position="734"/>
    </location>
</feature>
<dbReference type="InterPro" id="IPR024146">
    <property type="entry name" value="Claspin"/>
</dbReference>
<dbReference type="PANTHER" id="PTHR14396">
    <property type="entry name" value="CLASPIN"/>
    <property type="match status" value="1"/>
</dbReference>
<comment type="subcellular location">
    <subcellularLocation>
        <location evidence="1">Nucleus</location>
    </subcellularLocation>
</comment>
<protein>
    <submittedName>
        <fullName evidence="5">Uncharacterized protein</fullName>
    </submittedName>
</protein>
<feature type="compositionally biased region" description="Acidic residues" evidence="4">
    <location>
        <begin position="626"/>
        <end position="640"/>
    </location>
</feature>
<dbReference type="GO" id="GO:0033314">
    <property type="term" value="P:mitotic DNA replication checkpoint signaling"/>
    <property type="evidence" value="ECO:0007669"/>
    <property type="project" value="TreeGrafter"/>
</dbReference>
<evidence type="ECO:0000313" key="6">
    <source>
        <dbReference type="Proteomes" id="UP000663852"/>
    </source>
</evidence>
<organism evidence="5 6">
    <name type="scientific">Adineta ricciae</name>
    <name type="common">Rotifer</name>
    <dbReference type="NCBI Taxonomy" id="249248"/>
    <lineage>
        <taxon>Eukaryota</taxon>
        <taxon>Metazoa</taxon>
        <taxon>Spiralia</taxon>
        <taxon>Gnathifera</taxon>
        <taxon>Rotifera</taxon>
        <taxon>Eurotatoria</taxon>
        <taxon>Bdelloidea</taxon>
        <taxon>Adinetida</taxon>
        <taxon>Adinetidae</taxon>
        <taxon>Adineta</taxon>
    </lineage>
</organism>
<feature type="region of interest" description="Disordered" evidence="4">
    <location>
        <begin position="515"/>
        <end position="645"/>
    </location>
</feature>
<dbReference type="AlphaFoldDB" id="A0A814GH69"/>
<keyword evidence="2" id="KW-0597">Phosphoprotein</keyword>
<dbReference type="GO" id="GO:0005634">
    <property type="term" value="C:nucleus"/>
    <property type="evidence" value="ECO:0007669"/>
    <property type="project" value="UniProtKB-SubCell"/>
</dbReference>
<evidence type="ECO:0000256" key="1">
    <source>
        <dbReference type="ARBA" id="ARBA00004123"/>
    </source>
</evidence>
<evidence type="ECO:0000256" key="3">
    <source>
        <dbReference type="ARBA" id="ARBA00023242"/>
    </source>
</evidence>
<keyword evidence="3" id="KW-0539">Nucleus</keyword>
<accession>A0A814GH69</accession>
<feature type="region of interest" description="Disordered" evidence="4">
    <location>
        <begin position="683"/>
        <end position="751"/>
    </location>
</feature>
<feature type="compositionally biased region" description="Polar residues" evidence="4">
    <location>
        <begin position="398"/>
        <end position="411"/>
    </location>
</feature>
<evidence type="ECO:0000313" key="5">
    <source>
        <dbReference type="EMBL" id="CAF0996303.1"/>
    </source>
</evidence>
<dbReference type="OrthoDB" id="10054372at2759"/>
<feature type="compositionally biased region" description="Basic residues" evidence="4">
    <location>
        <begin position="856"/>
        <end position="865"/>
    </location>
</feature>
<feature type="region of interest" description="Disordered" evidence="4">
    <location>
        <begin position="374"/>
        <end position="496"/>
    </location>
</feature>
<dbReference type="GO" id="GO:0010997">
    <property type="term" value="F:anaphase-promoting complex binding"/>
    <property type="evidence" value="ECO:0007669"/>
    <property type="project" value="TreeGrafter"/>
</dbReference>
<feature type="compositionally biased region" description="Low complexity" evidence="4">
    <location>
        <begin position="844"/>
        <end position="855"/>
    </location>
</feature>
<reference evidence="5" key="1">
    <citation type="submission" date="2021-02" db="EMBL/GenBank/DDBJ databases">
        <authorList>
            <person name="Nowell W R."/>
        </authorList>
    </citation>
    <scope>NUCLEOTIDE SEQUENCE</scope>
</reference>